<comment type="caution">
    <text evidence="1">The sequence shown here is derived from an EMBL/GenBank/DDBJ whole genome shotgun (WGS) entry which is preliminary data.</text>
</comment>
<dbReference type="AlphaFoldDB" id="A0A9P4IY04"/>
<proteinExistence type="predicted"/>
<dbReference type="Proteomes" id="UP000799439">
    <property type="component" value="Unassembled WGS sequence"/>
</dbReference>
<evidence type="ECO:0000313" key="1">
    <source>
        <dbReference type="EMBL" id="KAF2149800.1"/>
    </source>
</evidence>
<gene>
    <name evidence="1" type="ORF">K461DRAFT_281018</name>
</gene>
<keyword evidence="2" id="KW-1185">Reference proteome</keyword>
<dbReference type="Gene3D" id="1.10.357.90">
    <property type="match status" value="1"/>
</dbReference>
<accession>A0A9P4IY04</accession>
<reference evidence="1" key="1">
    <citation type="journal article" date="2020" name="Stud. Mycol.">
        <title>101 Dothideomycetes genomes: a test case for predicting lifestyles and emergence of pathogens.</title>
        <authorList>
            <person name="Haridas S."/>
            <person name="Albert R."/>
            <person name="Binder M."/>
            <person name="Bloem J."/>
            <person name="Labutti K."/>
            <person name="Salamov A."/>
            <person name="Andreopoulos B."/>
            <person name="Baker S."/>
            <person name="Barry K."/>
            <person name="Bills G."/>
            <person name="Bluhm B."/>
            <person name="Cannon C."/>
            <person name="Castanera R."/>
            <person name="Culley D."/>
            <person name="Daum C."/>
            <person name="Ezra D."/>
            <person name="Gonzalez J."/>
            <person name="Henrissat B."/>
            <person name="Kuo A."/>
            <person name="Liang C."/>
            <person name="Lipzen A."/>
            <person name="Lutzoni F."/>
            <person name="Magnuson J."/>
            <person name="Mondo S."/>
            <person name="Nolan M."/>
            <person name="Ohm R."/>
            <person name="Pangilinan J."/>
            <person name="Park H.-J."/>
            <person name="Ramirez L."/>
            <person name="Alfaro M."/>
            <person name="Sun H."/>
            <person name="Tritt A."/>
            <person name="Yoshinaga Y."/>
            <person name="Zwiers L.-H."/>
            <person name="Turgeon B."/>
            <person name="Goodwin S."/>
            <person name="Spatafora J."/>
            <person name="Crous P."/>
            <person name="Grigoriev I."/>
        </authorList>
    </citation>
    <scope>NUCLEOTIDE SEQUENCE</scope>
    <source>
        <strain evidence="1">CBS 260.36</strain>
    </source>
</reference>
<protein>
    <submittedName>
        <fullName evidence="1">Uncharacterized protein</fullName>
    </submittedName>
</protein>
<evidence type="ECO:0000313" key="2">
    <source>
        <dbReference type="Proteomes" id="UP000799439"/>
    </source>
</evidence>
<dbReference type="EMBL" id="ML996090">
    <property type="protein sequence ID" value="KAF2149800.1"/>
    <property type="molecule type" value="Genomic_DNA"/>
</dbReference>
<sequence>MIKTIEDVIEFAFGMMKKRRRNKGEIMDYECAMSRAQTHGIACEAMLVVFQRRQTKMRLVVEWLRARLSQSDLKQRSRHRVAEAAELDVK</sequence>
<organism evidence="1 2">
    <name type="scientific">Myriangium duriaei CBS 260.36</name>
    <dbReference type="NCBI Taxonomy" id="1168546"/>
    <lineage>
        <taxon>Eukaryota</taxon>
        <taxon>Fungi</taxon>
        <taxon>Dikarya</taxon>
        <taxon>Ascomycota</taxon>
        <taxon>Pezizomycotina</taxon>
        <taxon>Dothideomycetes</taxon>
        <taxon>Dothideomycetidae</taxon>
        <taxon>Myriangiales</taxon>
        <taxon>Myriangiaceae</taxon>
        <taxon>Myriangium</taxon>
    </lineage>
</organism>
<dbReference type="OrthoDB" id="289721at2759"/>
<name>A0A9P4IY04_9PEZI</name>